<evidence type="ECO:0000313" key="2">
    <source>
        <dbReference type="EMBL" id="GCA71748.1"/>
    </source>
</evidence>
<dbReference type="InterPro" id="IPR013424">
    <property type="entry name" value="Ice-binding_C"/>
</dbReference>
<dbReference type="Pfam" id="PF07589">
    <property type="entry name" value="PEP-CTERM"/>
    <property type="match status" value="1"/>
</dbReference>
<protein>
    <recommendedName>
        <fullName evidence="1">Ice-binding protein C-terminal domain-containing protein</fullName>
    </recommendedName>
</protein>
<proteinExistence type="predicted"/>
<dbReference type="AlphaFoldDB" id="A0A5A5R9N0"/>
<reference evidence="2 3" key="1">
    <citation type="submission" date="2018-09" db="EMBL/GenBank/DDBJ databases">
        <title>Evolutionary history of phycoerythrin pigmentation in the water bloom-forming cyanobacterium Microcystis aeruginosa.</title>
        <authorList>
            <person name="Tanabe Y."/>
            <person name="Tanabe Y."/>
            <person name="Yamaguchi H."/>
        </authorList>
    </citation>
    <scope>NUCLEOTIDE SEQUENCE [LARGE SCALE GENOMIC DNA]</scope>
    <source>
        <strain evidence="2 3">NIES-2519</strain>
    </source>
</reference>
<gene>
    <name evidence="2" type="ORF">MiYa_03290</name>
</gene>
<accession>A0A5A5R9N0</accession>
<name>A0A5A5R9N0_MICAE</name>
<sequence length="191" mass="20614">MVTIEGYQNLSDLTVTYDFTGLNTAIPEFTWYSVDVSYEGLFSLDIDVPSDPLSGPSTITRFQYDFSGSSSLPIAIEKSSGLAVTLGDFRVRTYSPTPLSSSVSFLGPLEGIWDVSLLEELVTPNFQIAPDSVSDPQPILEVTDKDGLFKSVPEPSSILSFLALGTLGAASTLKRKLKLSKSTEKETTKVG</sequence>
<comment type="caution">
    <text evidence="2">The sequence shown here is derived from an EMBL/GenBank/DDBJ whole genome shotgun (WGS) entry which is preliminary data.</text>
</comment>
<evidence type="ECO:0000259" key="1">
    <source>
        <dbReference type="Pfam" id="PF07589"/>
    </source>
</evidence>
<feature type="domain" description="Ice-binding protein C-terminal" evidence="1">
    <location>
        <begin position="151"/>
        <end position="171"/>
    </location>
</feature>
<dbReference type="NCBIfam" id="TIGR02595">
    <property type="entry name" value="PEP_CTERM"/>
    <property type="match status" value="1"/>
</dbReference>
<dbReference type="Proteomes" id="UP000323569">
    <property type="component" value="Unassembled WGS sequence"/>
</dbReference>
<evidence type="ECO:0000313" key="3">
    <source>
        <dbReference type="Proteomes" id="UP000323569"/>
    </source>
</evidence>
<dbReference type="RefSeq" id="WP_253852077.1">
    <property type="nucleotide sequence ID" value="NZ_BHVO01000066.1"/>
</dbReference>
<organism evidence="2 3">
    <name type="scientific">Microcystis aeruginosa NIES-2519</name>
    <dbReference type="NCBI Taxonomy" id="2303981"/>
    <lineage>
        <taxon>Bacteria</taxon>
        <taxon>Bacillati</taxon>
        <taxon>Cyanobacteriota</taxon>
        <taxon>Cyanophyceae</taxon>
        <taxon>Oscillatoriophycideae</taxon>
        <taxon>Chroococcales</taxon>
        <taxon>Microcystaceae</taxon>
        <taxon>Microcystis</taxon>
    </lineage>
</organism>
<dbReference type="EMBL" id="BHVO01000066">
    <property type="protein sequence ID" value="GCA71748.1"/>
    <property type="molecule type" value="Genomic_DNA"/>
</dbReference>